<evidence type="ECO:0000313" key="3">
    <source>
        <dbReference type="Proteomes" id="UP000077519"/>
    </source>
</evidence>
<comment type="caution">
    <text evidence="2">The sequence shown here is derived from an EMBL/GenBank/DDBJ whole genome shotgun (WGS) entry which is preliminary data.</text>
</comment>
<keyword evidence="1" id="KW-0812">Transmembrane</keyword>
<proteinExistence type="predicted"/>
<keyword evidence="3" id="KW-1185">Reference proteome</keyword>
<dbReference type="RefSeq" id="WP_051364808.1">
    <property type="nucleotide sequence ID" value="NZ_LVHI01000013.1"/>
</dbReference>
<evidence type="ECO:0000313" key="2">
    <source>
        <dbReference type="EMBL" id="OAK54046.1"/>
    </source>
</evidence>
<name>A0A177YES8_9NOCA</name>
<organism evidence="2 3">
    <name type="scientific">Rhodococcoides kyotonense</name>
    <dbReference type="NCBI Taxonomy" id="398843"/>
    <lineage>
        <taxon>Bacteria</taxon>
        <taxon>Bacillati</taxon>
        <taxon>Actinomycetota</taxon>
        <taxon>Actinomycetes</taxon>
        <taxon>Mycobacteriales</taxon>
        <taxon>Nocardiaceae</taxon>
        <taxon>Rhodococcoides</taxon>
    </lineage>
</organism>
<sequence>MIASLTASTTTFLAQNIGDVSPQAPDGPTGDKILTLLSWLMWGCIIAAVAGIMICGAMLAYEKISGGGQGGNATGKLVGGLFGSIVIGGAAGLVNMLVL</sequence>
<dbReference type="EMBL" id="LVHI01000013">
    <property type="protein sequence ID" value="OAK54046.1"/>
    <property type="molecule type" value="Genomic_DNA"/>
</dbReference>
<evidence type="ECO:0000256" key="1">
    <source>
        <dbReference type="SAM" id="Phobius"/>
    </source>
</evidence>
<feature type="transmembrane region" description="Helical" evidence="1">
    <location>
        <begin position="38"/>
        <end position="61"/>
    </location>
</feature>
<protein>
    <submittedName>
        <fullName evidence="2">Uncharacterized protein</fullName>
    </submittedName>
</protein>
<dbReference type="AlphaFoldDB" id="A0A177YES8"/>
<gene>
    <name evidence="2" type="ORF">A3K89_21325</name>
</gene>
<dbReference type="Proteomes" id="UP000077519">
    <property type="component" value="Unassembled WGS sequence"/>
</dbReference>
<reference evidence="2 3" key="1">
    <citation type="submission" date="2016-03" db="EMBL/GenBank/DDBJ databases">
        <title>Genome sequence of Rhodococcus kyotonensis KB10.</title>
        <authorList>
            <person name="Jeong H."/>
            <person name="Hong C.E."/>
            <person name="Jo S.H."/>
            <person name="Park J.M."/>
        </authorList>
    </citation>
    <scope>NUCLEOTIDE SEQUENCE [LARGE SCALE GENOMIC DNA]</scope>
    <source>
        <strain evidence="2 3">KB10</strain>
    </source>
</reference>
<keyword evidence="1" id="KW-0472">Membrane</keyword>
<accession>A0A177YES8</accession>
<feature type="transmembrane region" description="Helical" evidence="1">
    <location>
        <begin position="73"/>
        <end position="98"/>
    </location>
</feature>
<keyword evidence="1" id="KW-1133">Transmembrane helix</keyword>